<name>A0A0E0MEM7_ORYPU</name>
<dbReference type="AlphaFoldDB" id="A0A0E0MEM7"/>
<proteinExistence type="predicted"/>
<sequence>MAMRVGDRAMGGGHGWAARCRQPRRSHGYGRGQWSSIGCRGNLHLPVRRWWLVVVDPVAALPLETRETSLSLATGFSKATGHRHLCHLLPNSPNPSRPLRRTAVVGVGCLRHHCCLHRLNYLAAAASSCVPAEEPCMRA</sequence>
<protein>
    <submittedName>
        <fullName evidence="1">Uncharacterized protein</fullName>
    </submittedName>
</protein>
<evidence type="ECO:0000313" key="2">
    <source>
        <dbReference type="Proteomes" id="UP000026962"/>
    </source>
</evidence>
<dbReference type="EnsemblPlants" id="OPUNC11G08940.1">
    <property type="protein sequence ID" value="OPUNC11G08940.1"/>
    <property type="gene ID" value="OPUNC11G08940"/>
</dbReference>
<dbReference type="Gramene" id="OPUNC11G08940.1">
    <property type="protein sequence ID" value="OPUNC11G08940.1"/>
    <property type="gene ID" value="OPUNC11G08940"/>
</dbReference>
<dbReference type="Proteomes" id="UP000026962">
    <property type="component" value="Chromosome 11"/>
</dbReference>
<reference evidence="1" key="1">
    <citation type="submission" date="2015-04" db="UniProtKB">
        <authorList>
            <consortium name="EnsemblPlants"/>
        </authorList>
    </citation>
    <scope>IDENTIFICATION</scope>
</reference>
<dbReference type="HOGENOM" id="CLU_1848347_0_0_1"/>
<accession>A0A0E0MEM7</accession>
<reference evidence="1" key="2">
    <citation type="submission" date="2018-05" db="EMBL/GenBank/DDBJ databases">
        <title>OpunRS2 (Oryza punctata Reference Sequence Version 2).</title>
        <authorList>
            <person name="Zhang J."/>
            <person name="Kudrna D."/>
            <person name="Lee S."/>
            <person name="Talag J."/>
            <person name="Welchert J."/>
            <person name="Wing R.A."/>
        </authorList>
    </citation>
    <scope>NUCLEOTIDE SEQUENCE [LARGE SCALE GENOMIC DNA]</scope>
</reference>
<keyword evidence="2" id="KW-1185">Reference proteome</keyword>
<organism evidence="1">
    <name type="scientific">Oryza punctata</name>
    <name type="common">Red rice</name>
    <dbReference type="NCBI Taxonomy" id="4537"/>
    <lineage>
        <taxon>Eukaryota</taxon>
        <taxon>Viridiplantae</taxon>
        <taxon>Streptophyta</taxon>
        <taxon>Embryophyta</taxon>
        <taxon>Tracheophyta</taxon>
        <taxon>Spermatophyta</taxon>
        <taxon>Magnoliopsida</taxon>
        <taxon>Liliopsida</taxon>
        <taxon>Poales</taxon>
        <taxon>Poaceae</taxon>
        <taxon>BOP clade</taxon>
        <taxon>Oryzoideae</taxon>
        <taxon>Oryzeae</taxon>
        <taxon>Oryzinae</taxon>
        <taxon>Oryza</taxon>
    </lineage>
</organism>
<evidence type="ECO:0000313" key="1">
    <source>
        <dbReference type="EnsemblPlants" id="OPUNC11G08940.1"/>
    </source>
</evidence>